<keyword evidence="5" id="KW-1185">Reference proteome</keyword>
<organism evidence="4 5">
    <name type="scientific">Belnapia arida</name>
    <dbReference type="NCBI Taxonomy" id="2804533"/>
    <lineage>
        <taxon>Bacteria</taxon>
        <taxon>Pseudomonadati</taxon>
        <taxon>Pseudomonadota</taxon>
        <taxon>Alphaproteobacteria</taxon>
        <taxon>Acetobacterales</taxon>
        <taxon>Roseomonadaceae</taxon>
        <taxon>Belnapia</taxon>
    </lineage>
</organism>
<reference evidence="4 5" key="1">
    <citation type="submission" date="2021-01" db="EMBL/GenBank/DDBJ databases">
        <title>Belnapia mucosa sp. nov. and Belnapia arida sp. nov., isolated from the Tabernas Desert (Almeria, Spain).</title>
        <authorList>
            <person name="Molina-Menor E."/>
            <person name="Vidal-Verdu A."/>
            <person name="Calonge A."/>
            <person name="Satari L."/>
            <person name="Pereto J."/>
            <person name="Porcar M."/>
        </authorList>
    </citation>
    <scope>NUCLEOTIDE SEQUENCE [LARGE SCALE GENOMIC DNA]</scope>
    <source>
        <strain evidence="4 5">T18</strain>
    </source>
</reference>
<dbReference type="RefSeq" id="WP_202836128.1">
    <property type="nucleotide sequence ID" value="NZ_JAETWB010000157.1"/>
</dbReference>
<feature type="region of interest" description="Disordered" evidence="1">
    <location>
        <begin position="110"/>
        <end position="142"/>
    </location>
</feature>
<feature type="domain" description="Insertion element IS402-like" evidence="3">
    <location>
        <begin position="23"/>
        <end position="96"/>
    </location>
</feature>
<evidence type="ECO:0000259" key="3">
    <source>
        <dbReference type="Pfam" id="PF13340"/>
    </source>
</evidence>
<dbReference type="PANTHER" id="PTHR30007">
    <property type="entry name" value="PHP DOMAIN PROTEIN"/>
    <property type="match status" value="1"/>
</dbReference>
<feature type="domain" description="Transposase IS4-like" evidence="2">
    <location>
        <begin position="112"/>
        <end position="263"/>
    </location>
</feature>
<proteinExistence type="predicted"/>
<dbReference type="EMBL" id="JAETWB010000157">
    <property type="protein sequence ID" value="MBL6082802.1"/>
    <property type="molecule type" value="Genomic_DNA"/>
</dbReference>
<evidence type="ECO:0000256" key="1">
    <source>
        <dbReference type="SAM" id="MobiDB-lite"/>
    </source>
</evidence>
<dbReference type="Proteomes" id="UP000660885">
    <property type="component" value="Unassembled WGS sequence"/>
</dbReference>
<evidence type="ECO:0000313" key="4">
    <source>
        <dbReference type="EMBL" id="MBL6082802.1"/>
    </source>
</evidence>
<dbReference type="Pfam" id="PF13340">
    <property type="entry name" value="DUF4096"/>
    <property type="match status" value="1"/>
</dbReference>
<dbReference type="Pfam" id="PF01609">
    <property type="entry name" value="DDE_Tnp_1"/>
    <property type="match status" value="1"/>
</dbReference>
<evidence type="ECO:0000259" key="2">
    <source>
        <dbReference type="Pfam" id="PF01609"/>
    </source>
</evidence>
<dbReference type="InterPro" id="IPR002559">
    <property type="entry name" value="Transposase_11"/>
</dbReference>
<name>A0ABS1UDN3_9PROT</name>
<sequence length="274" mass="31902">MWTKEQRARQAAFERRRRYPTDLTDEEWAAVQPLLPPPAGCGRPPSADMREMLNAIRYLARAGCGWRMLPVHFGPWQTVYWWFRRFTRRLLFQTIHDIALMLDRERQGREASPTGGVLDSQTVKAPHAPDGGGYDAAKRTKGRKRHVAVDTDGRLLMVNLTTADIQDAAGAERIIAAVRKRWPWLKHLFADGAYDRGKLMSKAAYRDFVIEIVRKLADQKGFHILPRRWVVERTFGWMMRWRRLVRDYERRCDVSEAMIRVSLGALLLRRIAHP</sequence>
<dbReference type="InterPro" id="IPR025161">
    <property type="entry name" value="IS402-like_dom"/>
</dbReference>
<accession>A0ABS1UDN3</accession>
<evidence type="ECO:0000313" key="5">
    <source>
        <dbReference type="Proteomes" id="UP000660885"/>
    </source>
</evidence>
<comment type="caution">
    <text evidence="4">The sequence shown here is derived from an EMBL/GenBank/DDBJ whole genome shotgun (WGS) entry which is preliminary data.</text>
</comment>
<dbReference type="PANTHER" id="PTHR30007:SF0">
    <property type="entry name" value="TRANSPOSASE"/>
    <property type="match status" value="1"/>
</dbReference>
<gene>
    <name evidence="4" type="ORF">JMJ56_33175</name>
</gene>
<dbReference type="NCBIfam" id="NF033580">
    <property type="entry name" value="transpos_IS5_3"/>
    <property type="match status" value="1"/>
</dbReference>
<protein>
    <submittedName>
        <fullName evidence="4">IS5 family transposase</fullName>
    </submittedName>
</protein>